<dbReference type="AlphaFoldDB" id="A0A7J6EV59"/>
<reference evidence="2 3" key="1">
    <citation type="journal article" date="2020" name="bioRxiv">
        <title>Sequence and annotation of 42 cannabis genomes reveals extensive copy number variation in cannabinoid synthesis and pathogen resistance genes.</title>
        <authorList>
            <person name="Mckernan K.J."/>
            <person name="Helbert Y."/>
            <person name="Kane L.T."/>
            <person name="Ebling H."/>
            <person name="Zhang L."/>
            <person name="Liu B."/>
            <person name="Eaton Z."/>
            <person name="Mclaughlin S."/>
            <person name="Kingan S."/>
            <person name="Baybayan P."/>
            <person name="Concepcion G."/>
            <person name="Jordan M."/>
            <person name="Riva A."/>
            <person name="Barbazuk W."/>
            <person name="Harkins T."/>
        </authorList>
    </citation>
    <scope>NUCLEOTIDE SEQUENCE [LARGE SCALE GENOMIC DNA]</scope>
    <source>
        <strain evidence="3">cv. Jamaican Lion 4</strain>
        <tissue evidence="2">Leaf</tissue>
    </source>
</reference>
<protein>
    <submittedName>
        <fullName evidence="2">Uncharacterized protein</fullName>
    </submittedName>
</protein>
<organism evidence="2 3">
    <name type="scientific">Cannabis sativa</name>
    <name type="common">Hemp</name>
    <name type="synonym">Marijuana</name>
    <dbReference type="NCBI Taxonomy" id="3483"/>
    <lineage>
        <taxon>Eukaryota</taxon>
        <taxon>Viridiplantae</taxon>
        <taxon>Streptophyta</taxon>
        <taxon>Embryophyta</taxon>
        <taxon>Tracheophyta</taxon>
        <taxon>Spermatophyta</taxon>
        <taxon>Magnoliopsida</taxon>
        <taxon>eudicotyledons</taxon>
        <taxon>Gunneridae</taxon>
        <taxon>Pentapetalae</taxon>
        <taxon>rosids</taxon>
        <taxon>fabids</taxon>
        <taxon>Rosales</taxon>
        <taxon>Cannabaceae</taxon>
        <taxon>Cannabis</taxon>
    </lineage>
</organism>
<dbReference type="Proteomes" id="UP000525078">
    <property type="component" value="Unassembled WGS sequence"/>
</dbReference>
<name>A0A7J6EV59_CANSA</name>
<evidence type="ECO:0000256" key="1">
    <source>
        <dbReference type="SAM" id="MobiDB-lite"/>
    </source>
</evidence>
<accession>A0A7J6EV59</accession>
<proteinExistence type="predicted"/>
<gene>
    <name evidence="2" type="ORF">F8388_007586</name>
</gene>
<dbReference type="EMBL" id="JAATIP010000191">
    <property type="protein sequence ID" value="KAF4361570.1"/>
    <property type="molecule type" value="Genomic_DNA"/>
</dbReference>
<feature type="region of interest" description="Disordered" evidence="1">
    <location>
        <begin position="43"/>
        <end position="62"/>
    </location>
</feature>
<evidence type="ECO:0000313" key="3">
    <source>
        <dbReference type="Proteomes" id="UP000525078"/>
    </source>
</evidence>
<comment type="caution">
    <text evidence="2">The sequence shown here is derived from an EMBL/GenBank/DDBJ whole genome shotgun (WGS) entry which is preliminary data.</text>
</comment>
<feature type="compositionally biased region" description="Polar residues" evidence="1">
    <location>
        <begin position="43"/>
        <end position="60"/>
    </location>
</feature>
<evidence type="ECO:0000313" key="2">
    <source>
        <dbReference type="EMBL" id="KAF4361570.1"/>
    </source>
</evidence>
<sequence>METHFDYGNWLIRFNLLNRSNHRRVKSADSTIQLGPFLRWNSNRTMSDPNNRSSTSTPFQATPVGFCGTKSMTLREFI</sequence>